<organism evidence="7 8">
    <name type="scientific">Caldalkalibacillus thermarum (strain TA2.A1)</name>
    <dbReference type="NCBI Taxonomy" id="986075"/>
    <lineage>
        <taxon>Bacteria</taxon>
        <taxon>Bacillati</taxon>
        <taxon>Bacillota</taxon>
        <taxon>Bacilli</taxon>
        <taxon>Bacillales</taxon>
        <taxon>Bacillaceae</taxon>
        <taxon>Caldalkalibacillus</taxon>
    </lineage>
</organism>
<evidence type="ECO:0000256" key="6">
    <source>
        <dbReference type="RuleBase" id="RU365089"/>
    </source>
</evidence>
<keyword evidence="3 6" id="KW-0815">Transposition</keyword>
<proteinExistence type="inferred from homology"/>
<comment type="function">
    <text evidence="1 6">Required for the transposition of the insertion element.</text>
</comment>
<dbReference type="InterPro" id="IPR001207">
    <property type="entry name" value="Transposase_mutator"/>
</dbReference>
<comment type="caution">
    <text evidence="7">The sequence shown here is derived from an EMBL/GenBank/DDBJ whole genome shotgun (WGS) entry which is preliminary data.</text>
</comment>
<sequence>MVSSVTNSGIENQLDNLLRAFVKEKLELMMREELENFLKVERPNEPNCKNGYYQRSLDTRYGKIENLMVPRDRRGMFHTQLFEPYQRRDGWLETAIIKMYQSGMSTREIGKFIESILGSSYSATTISNITEVALKDIEQWQQRPLKKRYSVLYLDGTYIKLRRDTVANEA</sequence>
<reference evidence="7 8" key="1">
    <citation type="journal article" date="2011" name="J. Bacteriol.">
        <title>Draft genome sequence of the thermoalkaliphilic Caldalkalibacillus thermarum strain TA2.A1.</title>
        <authorList>
            <person name="Kalamorz F."/>
            <person name="Keis S."/>
            <person name="McMillan D.G."/>
            <person name="Olsson K."/>
            <person name="Stanton J.A."/>
            <person name="Stockwell P."/>
            <person name="Black M.A."/>
            <person name="Klingeman D.M."/>
            <person name="Land M.L."/>
            <person name="Han C.S."/>
            <person name="Martin S.L."/>
            <person name="Becher S.A."/>
            <person name="Peddie C.J."/>
            <person name="Morgan H.W."/>
            <person name="Matthies D."/>
            <person name="Preiss L."/>
            <person name="Meier T."/>
            <person name="Brown S.D."/>
            <person name="Cook G.M."/>
        </authorList>
    </citation>
    <scope>NUCLEOTIDE SEQUENCE [LARGE SCALE GENOMIC DNA]</scope>
    <source>
        <strain evidence="7 8">TA2.A1</strain>
    </source>
</reference>
<keyword evidence="5 6" id="KW-0233">DNA recombination</keyword>
<evidence type="ECO:0000256" key="3">
    <source>
        <dbReference type="ARBA" id="ARBA00022578"/>
    </source>
</evidence>
<evidence type="ECO:0000313" key="7">
    <source>
        <dbReference type="EMBL" id="EGL81358.1"/>
    </source>
</evidence>
<dbReference type="PANTHER" id="PTHR33217">
    <property type="entry name" value="TRANSPOSASE FOR INSERTION SEQUENCE ELEMENT IS1081"/>
    <property type="match status" value="1"/>
</dbReference>
<gene>
    <name evidence="7" type="ORF">CathTA2_0115</name>
</gene>
<keyword evidence="6" id="KW-0814">Transposable element</keyword>
<dbReference type="AlphaFoldDB" id="F5LBC6"/>
<dbReference type="eggNOG" id="COG3328">
    <property type="taxonomic scope" value="Bacteria"/>
</dbReference>
<keyword evidence="4 6" id="KW-0238">DNA-binding</keyword>
<dbReference type="GO" id="GO:0006313">
    <property type="term" value="P:DNA transposition"/>
    <property type="evidence" value="ECO:0007669"/>
    <property type="project" value="UniProtKB-UniRule"/>
</dbReference>
<accession>F5LBC6</accession>
<evidence type="ECO:0000256" key="4">
    <source>
        <dbReference type="ARBA" id="ARBA00023125"/>
    </source>
</evidence>
<dbReference type="Pfam" id="PF00872">
    <property type="entry name" value="Transposase_mut"/>
    <property type="match status" value="1"/>
</dbReference>
<evidence type="ECO:0000313" key="8">
    <source>
        <dbReference type="Proteomes" id="UP000010716"/>
    </source>
</evidence>
<evidence type="ECO:0000256" key="2">
    <source>
        <dbReference type="ARBA" id="ARBA00010961"/>
    </source>
</evidence>
<evidence type="ECO:0000256" key="1">
    <source>
        <dbReference type="ARBA" id="ARBA00002190"/>
    </source>
</evidence>
<dbReference type="PANTHER" id="PTHR33217:SF7">
    <property type="entry name" value="TRANSPOSASE FOR INSERTION SEQUENCE ELEMENT IS1081"/>
    <property type="match status" value="1"/>
</dbReference>
<dbReference type="Proteomes" id="UP000010716">
    <property type="component" value="Unassembled WGS sequence"/>
</dbReference>
<dbReference type="EMBL" id="AFCE01000244">
    <property type="protein sequence ID" value="EGL81358.1"/>
    <property type="molecule type" value="Genomic_DNA"/>
</dbReference>
<dbReference type="GO" id="GO:0003677">
    <property type="term" value="F:DNA binding"/>
    <property type="evidence" value="ECO:0007669"/>
    <property type="project" value="UniProtKB-UniRule"/>
</dbReference>
<name>F5LBC6_CALTT</name>
<comment type="similarity">
    <text evidence="2 6">Belongs to the transposase mutator family.</text>
</comment>
<evidence type="ECO:0000256" key="5">
    <source>
        <dbReference type="ARBA" id="ARBA00023172"/>
    </source>
</evidence>
<protein>
    <recommendedName>
        <fullName evidence="6">Mutator family transposase</fullName>
    </recommendedName>
</protein>
<dbReference type="GO" id="GO:0004803">
    <property type="term" value="F:transposase activity"/>
    <property type="evidence" value="ECO:0007669"/>
    <property type="project" value="UniProtKB-UniRule"/>
</dbReference>